<accession>A0ABS5SBD6</accession>
<reference evidence="9 10" key="1">
    <citation type="submission" date="2021-05" db="EMBL/GenBank/DDBJ databases">
        <title>The draft genome of Geobacter luticola JCM 17780.</title>
        <authorList>
            <person name="Xu Z."/>
            <person name="Masuda Y."/>
            <person name="Itoh H."/>
            <person name="Senoo K."/>
        </authorList>
    </citation>
    <scope>NUCLEOTIDE SEQUENCE [LARGE SCALE GENOMIC DNA]</scope>
    <source>
        <strain evidence="9 10">JCM 17780</strain>
    </source>
</reference>
<name>A0ABS5SBD6_9BACT</name>
<feature type="transmembrane region" description="Helical" evidence="8">
    <location>
        <begin position="64"/>
        <end position="85"/>
    </location>
</feature>
<evidence type="ECO:0000256" key="7">
    <source>
        <dbReference type="ARBA" id="ARBA00023136"/>
    </source>
</evidence>
<evidence type="ECO:0000256" key="8">
    <source>
        <dbReference type="SAM" id="Phobius"/>
    </source>
</evidence>
<feature type="transmembrane region" description="Helical" evidence="8">
    <location>
        <begin position="12"/>
        <end position="29"/>
    </location>
</feature>
<evidence type="ECO:0000256" key="4">
    <source>
        <dbReference type="ARBA" id="ARBA00022475"/>
    </source>
</evidence>
<keyword evidence="6 8" id="KW-1133">Transmembrane helix</keyword>
<feature type="transmembrane region" description="Helical" evidence="8">
    <location>
        <begin position="234"/>
        <end position="264"/>
    </location>
</feature>
<evidence type="ECO:0000313" key="10">
    <source>
        <dbReference type="Proteomes" id="UP000756860"/>
    </source>
</evidence>
<keyword evidence="7 8" id="KW-0472">Membrane</keyword>
<gene>
    <name evidence="9" type="ORF">KI810_06405</name>
</gene>
<dbReference type="PANTHER" id="PTHR21716">
    <property type="entry name" value="TRANSMEMBRANE PROTEIN"/>
    <property type="match status" value="1"/>
</dbReference>
<feature type="transmembrane region" description="Helical" evidence="8">
    <location>
        <begin position="302"/>
        <end position="330"/>
    </location>
</feature>
<proteinExistence type="inferred from homology"/>
<comment type="caution">
    <text evidence="9">The sequence shown here is derived from an EMBL/GenBank/DDBJ whole genome shotgun (WGS) entry which is preliminary data.</text>
</comment>
<protein>
    <submittedName>
        <fullName evidence="9">AI-2E family transporter</fullName>
    </submittedName>
</protein>
<dbReference type="EMBL" id="JAHCVK010000001">
    <property type="protein sequence ID" value="MBT0652680.1"/>
    <property type="molecule type" value="Genomic_DNA"/>
</dbReference>
<feature type="transmembrane region" description="Helical" evidence="8">
    <location>
        <begin position="35"/>
        <end position="52"/>
    </location>
</feature>
<keyword evidence="10" id="KW-1185">Reference proteome</keyword>
<comment type="similarity">
    <text evidence="2">Belongs to the autoinducer-2 exporter (AI-2E) (TC 2.A.86) family.</text>
</comment>
<evidence type="ECO:0000256" key="2">
    <source>
        <dbReference type="ARBA" id="ARBA00009773"/>
    </source>
</evidence>
<feature type="transmembrane region" description="Helical" evidence="8">
    <location>
        <begin position="271"/>
        <end position="290"/>
    </location>
</feature>
<dbReference type="Pfam" id="PF01594">
    <property type="entry name" value="AI-2E_transport"/>
    <property type="match status" value="1"/>
</dbReference>
<comment type="subcellular location">
    <subcellularLocation>
        <location evidence="1">Cell membrane</location>
        <topology evidence="1">Multi-pass membrane protein</topology>
    </subcellularLocation>
</comment>
<keyword evidence="3" id="KW-0813">Transport</keyword>
<keyword evidence="4" id="KW-1003">Cell membrane</keyword>
<evidence type="ECO:0000256" key="3">
    <source>
        <dbReference type="ARBA" id="ARBA00022448"/>
    </source>
</evidence>
<dbReference type="PANTHER" id="PTHR21716:SF53">
    <property type="entry name" value="PERMEASE PERM-RELATED"/>
    <property type="match status" value="1"/>
</dbReference>
<keyword evidence="5 8" id="KW-0812">Transmembrane</keyword>
<organism evidence="9 10">
    <name type="scientific">Geomobilimonas luticola</name>
    <dbReference type="NCBI Taxonomy" id="1114878"/>
    <lineage>
        <taxon>Bacteria</taxon>
        <taxon>Pseudomonadati</taxon>
        <taxon>Thermodesulfobacteriota</taxon>
        <taxon>Desulfuromonadia</taxon>
        <taxon>Geobacterales</taxon>
        <taxon>Geobacteraceae</taxon>
        <taxon>Geomobilimonas</taxon>
    </lineage>
</organism>
<feature type="transmembrane region" description="Helical" evidence="8">
    <location>
        <begin position="211"/>
        <end position="228"/>
    </location>
</feature>
<sequence>MKPAHPAANRYLLLLMLAAIICAAGYALRHTLSCFLLSFVLAYLLDPLLTFFERNRIRRSYGITILYIVLALLSVVFFAFFVPFLTLRWQNLLHDFPGYMQKLQVLAQGWKTQLLPSAATEEWRWLVESGTGHLDKILGKIGGGIYAALTRMVFNLFNLVLAPILVFFMLFYKQAIMDGITSWLPTRQRATLLSLGREINGSIGGYIRGQFAVSAIVAVLSSIALFFLNVDYALFNGIFAGLASILPFIGVILATIPALFFAYVEFQSGIVMLKVVAAFSVIYFLEGYVIKPLVFKEAMNLNPLVTVIVVMAFGELMGFWGILLAIPIAAAGKIVTNYIRQGKFAEEG</sequence>
<evidence type="ECO:0000313" key="9">
    <source>
        <dbReference type="EMBL" id="MBT0652680.1"/>
    </source>
</evidence>
<dbReference type="RefSeq" id="WP_214174600.1">
    <property type="nucleotide sequence ID" value="NZ_JAHCVK010000001.1"/>
</dbReference>
<dbReference type="InterPro" id="IPR002549">
    <property type="entry name" value="AI-2E-like"/>
</dbReference>
<feature type="transmembrane region" description="Helical" evidence="8">
    <location>
        <begin position="152"/>
        <end position="172"/>
    </location>
</feature>
<dbReference type="Proteomes" id="UP000756860">
    <property type="component" value="Unassembled WGS sequence"/>
</dbReference>
<evidence type="ECO:0000256" key="6">
    <source>
        <dbReference type="ARBA" id="ARBA00022989"/>
    </source>
</evidence>
<evidence type="ECO:0000256" key="5">
    <source>
        <dbReference type="ARBA" id="ARBA00022692"/>
    </source>
</evidence>
<evidence type="ECO:0000256" key="1">
    <source>
        <dbReference type="ARBA" id="ARBA00004651"/>
    </source>
</evidence>